<dbReference type="Proteomes" id="UP001057452">
    <property type="component" value="Chromosome 3"/>
</dbReference>
<comment type="caution">
    <text evidence="1">The sequence shown here is derived from an EMBL/GenBank/DDBJ whole genome shotgun (WGS) entry which is preliminary data.</text>
</comment>
<proteinExistence type="predicted"/>
<protein>
    <submittedName>
        <fullName evidence="1">Uncharacterized protein</fullName>
    </submittedName>
</protein>
<evidence type="ECO:0000313" key="1">
    <source>
        <dbReference type="EMBL" id="KAI4829830.1"/>
    </source>
</evidence>
<organism evidence="1 2">
    <name type="scientific">Chaenocephalus aceratus</name>
    <name type="common">Blackfin icefish</name>
    <name type="synonym">Chaenichthys aceratus</name>
    <dbReference type="NCBI Taxonomy" id="36190"/>
    <lineage>
        <taxon>Eukaryota</taxon>
        <taxon>Metazoa</taxon>
        <taxon>Chordata</taxon>
        <taxon>Craniata</taxon>
        <taxon>Vertebrata</taxon>
        <taxon>Euteleostomi</taxon>
        <taxon>Actinopterygii</taxon>
        <taxon>Neopterygii</taxon>
        <taxon>Teleostei</taxon>
        <taxon>Neoteleostei</taxon>
        <taxon>Acanthomorphata</taxon>
        <taxon>Eupercaria</taxon>
        <taxon>Perciformes</taxon>
        <taxon>Notothenioidei</taxon>
        <taxon>Channichthyidae</taxon>
        <taxon>Chaenocephalus</taxon>
    </lineage>
</organism>
<reference evidence="1" key="1">
    <citation type="submission" date="2022-05" db="EMBL/GenBank/DDBJ databases">
        <title>Chromosome-level genome of Chaenocephalus aceratus.</title>
        <authorList>
            <person name="Park H."/>
        </authorList>
    </citation>
    <scope>NUCLEOTIDE SEQUENCE</scope>
    <source>
        <strain evidence="1">KU_202001</strain>
    </source>
</reference>
<name>A0ACB9XSW3_CHAAC</name>
<keyword evidence="2" id="KW-1185">Reference proteome</keyword>
<dbReference type="EMBL" id="CM043787">
    <property type="protein sequence ID" value="KAI4829830.1"/>
    <property type="molecule type" value="Genomic_DNA"/>
</dbReference>
<evidence type="ECO:0000313" key="2">
    <source>
        <dbReference type="Proteomes" id="UP001057452"/>
    </source>
</evidence>
<sequence>MKHTAQDGLLVPCLQGYRIPIQACWPGPRQEPREWTWKCPDAICGEEGVKRYESLPGDDVAAEKEALQAGQEVHLSLEGERERGEENREKWRDVKRRGCSGRGHCISSEL</sequence>
<gene>
    <name evidence="1" type="ORF">KUCAC02_001495</name>
</gene>
<accession>A0ACB9XSW3</accession>